<feature type="signal peptide" evidence="2">
    <location>
        <begin position="1"/>
        <end position="20"/>
    </location>
</feature>
<evidence type="ECO:0000256" key="2">
    <source>
        <dbReference type="SAM" id="SignalP"/>
    </source>
</evidence>
<feature type="compositionally biased region" description="Polar residues" evidence="1">
    <location>
        <begin position="199"/>
        <end position="213"/>
    </location>
</feature>
<accession>A0ABQ8F530</accession>
<feature type="compositionally biased region" description="Low complexity" evidence="1">
    <location>
        <begin position="241"/>
        <end position="251"/>
    </location>
</feature>
<comment type="caution">
    <text evidence="3">The sequence shown here is derived from an EMBL/GenBank/DDBJ whole genome shotgun (WGS) entry which is preliminary data.</text>
</comment>
<feature type="compositionally biased region" description="Polar residues" evidence="1">
    <location>
        <begin position="369"/>
        <end position="379"/>
    </location>
</feature>
<dbReference type="Proteomes" id="UP001648503">
    <property type="component" value="Unassembled WGS sequence"/>
</dbReference>
<proteinExistence type="predicted"/>
<evidence type="ECO:0000313" key="4">
    <source>
        <dbReference type="Proteomes" id="UP001648503"/>
    </source>
</evidence>
<feature type="compositionally biased region" description="Polar residues" evidence="1">
    <location>
        <begin position="519"/>
        <end position="541"/>
    </location>
</feature>
<sequence>MKTAAILVISLLAIIGGAAPAPALDDDNLQLYKRQAPPPPPPPAPPLPPNLAKSKPNDGVKNVKTTVHNRPAGGSGSSRVSQPNGQFQSMQMPKYSTPFDLMNQRKRPWDNGSNGGGSVNNNPNLNSVPKFRSQSKTPGKTTASVSSQQFKIVRTGTKGTPSPPPRPSWSPNFTKSKSNDGTKNVKTTVHNRPAGGSGSSRVSQPNGQSQSMQMPKYSTPFKSVNQRKMLWDNGSNGGGSVNNNPNPNSVPKSRFQPKTPGKTTASVSSQQSKIVHTGAKGTPPPLSPSPFKNRNYSPSDWKKTAGADGSKKSSSVATTSQTSSSAGGKSPNFDPSQVKLKPVMQKHRSEPPAFEPHLFQIQLRKTPRKTTASVSTQQFKIVRTGAKGTPSPPPRPSWSPNFTKSKSNDGVKNVKTTVHNRPAGGSGSSRVSQPNGQSQSMQMPKYSIPFDLVKQRKMLWDNGSNGGGSVNNNPNPNSVPKSRFQPKTPGKTTAPVSIQQSKIVGVGVKGIPPPPPRPSWSSNFAKSKSNDGVKNVKTTVHNRPAGGSGSSRVSQPNGQSQSMQMPKYSTPFKSVNQRKRPWDNGSNGGGSVNNNPNLNSVPKSRFQPKTPGKTTAPVSSQSSKIVHTGAKGIPLPLSPSPFKNRDHSPSNWKKTADVDGSKKSSSVATTSQTSSSAGGKSPNFDPSQVKLKPVMQKHRSEPPTPEPPSHKFQLRKAPYRDGPKGWNAHNSNTVKEQTKRDPSTSHQKKSSPAKTPPKVAPHPNPKALQEARRRAWI</sequence>
<feature type="compositionally biased region" description="Low complexity" evidence="1">
    <location>
        <begin position="470"/>
        <end position="480"/>
    </location>
</feature>
<reference evidence="3 4" key="1">
    <citation type="submission" date="2021-02" db="EMBL/GenBank/DDBJ databases">
        <title>Variation within the Batrachochytrium salamandrivorans European outbreak.</title>
        <authorList>
            <person name="Kelly M."/>
            <person name="Pasmans F."/>
            <person name="Shea T.P."/>
            <person name="Munoz J.F."/>
            <person name="Carranza S."/>
            <person name="Cuomo C.A."/>
            <person name="Martel A."/>
        </authorList>
    </citation>
    <scope>NUCLEOTIDE SEQUENCE [LARGE SCALE GENOMIC DNA]</scope>
    <source>
        <strain evidence="3 4">AMFP18/2</strain>
    </source>
</reference>
<name>A0ABQ8F530_9FUNG</name>
<evidence type="ECO:0000256" key="1">
    <source>
        <dbReference type="SAM" id="MobiDB-lite"/>
    </source>
</evidence>
<feature type="compositionally biased region" description="Polar residues" evidence="1">
    <location>
        <begin position="550"/>
        <end position="564"/>
    </location>
</feature>
<feature type="region of interest" description="Disordered" evidence="1">
    <location>
        <begin position="23"/>
        <end position="777"/>
    </location>
</feature>
<feature type="compositionally biased region" description="Polar residues" evidence="1">
    <location>
        <begin position="261"/>
        <end position="274"/>
    </location>
</feature>
<feature type="compositionally biased region" description="Polar residues" evidence="1">
    <location>
        <begin position="401"/>
        <end position="419"/>
    </location>
</feature>
<feature type="compositionally biased region" description="Polar residues" evidence="1">
    <location>
        <begin position="490"/>
        <end position="501"/>
    </location>
</feature>
<feature type="compositionally biased region" description="Polar residues" evidence="1">
    <location>
        <begin position="428"/>
        <end position="442"/>
    </location>
</feature>
<feature type="compositionally biased region" description="Polar residues" evidence="1">
    <location>
        <begin position="132"/>
        <end position="150"/>
    </location>
</feature>
<feature type="compositionally biased region" description="Polar residues" evidence="1">
    <location>
        <begin position="612"/>
        <end position="625"/>
    </location>
</feature>
<gene>
    <name evidence="3" type="ORF">BASA50_008235</name>
</gene>
<feature type="compositionally biased region" description="Low complexity" evidence="1">
    <location>
        <begin position="592"/>
        <end position="604"/>
    </location>
</feature>
<feature type="compositionally biased region" description="Pro residues" evidence="1">
    <location>
        <begin position="36"/>
        <end position="49"/>
    </location>
</feature>
<feature type="compositionally biased region" description="Polar residues" evidence="1">
    <location>
        <begin position="77"/>
        <end position="91"/>
    </location>
</feature>
<dbReference type="EMBL" id="JAFCIX010000390">
    <property type="protein sequence ID" value="KAH6592089.1"/>
    <property type="molecule type" value="Genomic_DNA"/>
</dbReference>
<feature type="compositionally biased region" description="Basic and acidic residues" evidence="1">
    <location>
        <begin position="643"/>
        <end position="662"/>
    </location>
</feature>
<feature type="chain" id="PRO_5045278196" evidence="2">
    <location>
        <begin position="21"/>
        <end position="777"/>
    </location>
</feature>
<feature type="compositionally biased region" description="Polar residues" evidence="1">
    <location>
        <begin position="172"/>
        <end position="190"/>
    </location>
</feature>
<organism evidence="3 4">
    <name type="scientific">Batrachochytrium salamandrivorans</name>
    <dbReference type="NCBI Taxonomy" id="1357716"/>
    <lineage>
        <taxon>Eukaryota</taxon>
        <taxon>Fungi</taxon>
        <taxon>Fungi incertae sedis</taxon>
        <taxon>Chytridiomycota</taxon>
        <taxon>Chytridiomycota incertae sedis</taxon>
        <taxon>Chytridiomycetes</taxon>
        <taxon>Rhizophydiales</taxon>
        <taxon>Rhizophydiales incertae sedis</taxon>
        <taxon>Batrachochytrium</taxon>
    </lineage>
</organism>
<feature type="compositionally biased region" description="Low complexity" evidence="1">
    <location>
        <begin position="312"/>
        <end position="330"/>
    </location>
</feature>
<evidence type="ECO:0000313" key="3">
    <source>
        <dbReference type="EMBL" id="KAH6592089.1"/>
    </source>
</evidence>
<feature type="compositionally biased region" description="Basic and acidic residues" evidence="1">
    <location>
        <begin position="300"/>
        <end position="311"/>
    </location>
</feature>
<feature type="compositionally biased region" description="Low complexity" evidence="1">
    <location>
        <begin position="663"/>
        <end position="681"/>
    </location>
</feature>
<keyword evidence="2" id="KW-0732">Signal</keyword>
<keyword evidence="4" id="KW-1185">Reference proteome</keyword>
<protein>
    <submittedName>
        <fullName evidence="3">Uncharacterized protein</fullName>
    </submittedName>
</protein>
<feature type="compositionally biased region" description="Pro residues" evidence="1">
    <location>
        <begin position="754"/>
        <end position="764"/>
    </location>
</feature>
<feature type="compositionally biased region" description="Low complexity" evidence="1">
    <location>
        <begin position="119"/>
        <end position="129"/>
    </location>
</feature>